<sequence>MAENMTIYIYRSPFGLLSIRGIVEASPRWLFVYEAPQLASNGEMLLQPKVIKESYPSPEAVAEAVFQQRIGWPLWDELPYVSFPASLEDWTAVEASGTTTIRGSD</sequence>
<dbReference type="EMBL" id="CP040077">
    <property type="protein sequence ID" value="QCP50184.1"/>
    <property type="molecule type" value="Genomic_DNA"/>
</dbReference>
<name>A0A4P8IT19_9BURK</name>
<dbReference type="AlphaFoldDB" id="A0A4P8IT19"/>
<dbReference type="Proteomes" id="UP000298656">
    <property type="component" value="Chromosome 1"/>
</dbReference>
<protein>
    <submittedName>
        <fullName evidence="1">Uncharacterized protein</fullName>
    </submittedName>
</protein>
<dbReference type="OrthoDB" id="9134048at2"/>
<dbReference type="KEGG" id="tvl:FAZ95_13940"/>
<accession>A0A4P8IT19</accession>
<dbReference type="RefSeq" id="WP_137333003.1">
    <property type="nucleotide sequence ID" value="NZ_CP040077.1"/>
</dbReference>
<gene>
    <name evidence="1" type="ORF">FAZ95_13940</name>
</gene>
<evidence type="ECO:0000313" key="1">
    <source>
        <dbReference type="EMBL" id="QCP50184.1"/>
    </source>
</evidence>
<evidence type="ECO:0000313" key="2">
    <source>
        <dbReference type="Proteomes" id="UP000298656"/>
    </source>
</evidence>
<proteinExistence type="predicted"/>
<keyword evidence="2" id="KW-1185">Reference proteome</keyword>
<organism evidence="1 2">
    <name type="scientific">Trinickia violacea</name>
    <dbReference type="NCBI Taxonomy" id="2571746"/>
    <lineage>
        <taxon>Bacteria</taxon>
        <taxon>Pseudomonadati</taxon>
        <taxon>Pseudomonadota</taxon>
        <taxon>Betaproteobacteria</taxon>
        <taxon>Burkholderiales</taxon>
        <taxon>Burkholderiaceae</taxon>
        <taxon>Trinickia</taxon>
    </lineage>
</organism>
<reference evidence="1 2" key="1">
    <citation type="submission" date="2019-05" db="EMBL/GenBank/DDBJ databases">
        <title>Burkholderia sp. DHOD12, isolated from subtropical forest soil.</title>
        <authorList>
            <person name="Gao Z.-H."/>
            <person name="Qiu L.-H."/>
        </authorList>
    </citation>
    <scope>NUCLEOTIDE SEQUENCE [LARGE SCALE GENOMIC DNA]</scope>
    <source>
        <strain evidence="1 2">DHOD12</strain>
    </source>
</reference>